<evidence type="ECO:0000259" key="2">
    <source>
        <dbReference type="Pfam" id="PF03372"/>
    </source>
</evidence>
<keyword evidence="3" id="KW-0269">Exonuclease</keyword>
<organism evidence="3 4">
    <name type="scientific">Microlunatus sagamiharensis</name>
    <dbReference type="NCBI Taxonomy" id="546874"/>
    <lineage>
        <taxon>Bacteria</taxon>
        <taxon>Bacillati</taxon>
        <taxon>Actinomycetota</taxon>
        <taxon>Actinomycetes</taxon>
        <taxon>Propionibacteriales</taxon>
        <taxon>Propionibacteriaceae</taxon>
        <taxon>Microlunatus</taxon>
    </lineage>
</organism>
<evidence type="ECO:0000313" key="4">
    <source>
        <dbReference type="Proteomes" id="UP000198825"/>
    </source>
</evidence>
<dbReference type="SUPFAM" id="SSF56219">
    <property type="entry name" value="DNase I-like"/>
    <property type="match status" value="1"/>
</dbReference>
<keyword evidence="3" id="KW-0255">Endonuclease</keyword>
<dbReference type="EMBL" id="LT629799">
    <property type="protein sequence ID" value="SDU84068.1"/>
    <property type="molecule type" value="Genomic_DNA"/>
</dbReference>
<evidence type="ECO:0000256" key="1">
    <source>
        <dbReference type="SAM" id="Phobius"/>
    </source>
</evidence>
<keyword evidence="1" id="KW-0472">Membrane</keyword>
<dbReference type="InterPro" id="IPR005135">
    <property type="entry name" value="Endo/exonuclease/phosphatase"/>
</dbReference>
<proteinExistence type="predicted"/>
<accession>A0A1H2LTP5</accession>
<reference evidence="4" key="1">
    <citation type="submission" date="2016-10" db="EMBL/GenBank/DDBJ databases">
        <authorList>
            <person name="Varghese N."/>
            <person name="Submissions S."/>
        </authorList>
    </citation>
    <scope>NUCLEOTIDE SEQUENCE [LARGE SCALE GENOMIC DNA]</scope>
    <source>
        <strain evidence="4">DSM 21743</strain>
    </source>
</reference>
<keyword evidence="3" id="KW-0540">Nuclease</keyword>
<dbReference type="Gene3D" id="3.60.10.10">
    <property type="entry name" value="Endonuclease/exonuclease/phosphatase"/>
    <property type="match status" value="1"/>
</dbReference>
<dbReference type="GO" id="GO:0004519">
    <property type="term" value="F:endonuclease activity"/>
    <property type="evidence" value="ECO:0007669"/>
    <property type="project" value="UniProtKB-KW"/>
</dbReference>
<name>A0A1H2LTP5_9ACTN</name>
<protein>
    <submittedName>
        <fullName evidence="3">Uncharacterized conserved protein YafD, endonuclease/exonuclease/phosphatase (EEP) superfamily</fullName>
    </submittedName>
</protein>
<dbReference type="AlphaFoldDB" id="A0A1H2LTP5"/>
<dbReference type="STRING" id="546874.SAMN04488544_0783"/>
<dbReference type="InterPro" id="IPR036691">
    <property type="entry name" value="Endo/exonu/phosph_ase_sf"/>
</dbReference>
<feature type="domain" description="Endonuclease/exonuclease/phosphatase" evidence="2">
    <location>
        <begin position="100"/>
        <end position="301"/>
    </location>
</feature>
<feature type="transmembrane region" description="Helical" evidence="1">
    <location>
        <begin position="35"/>
        <end position="53"/>
    </location>
</feature>
<evidence type="ECO:0000313" key="3">
    <source>
        <dbReference type="EMBL" id="SDU84068.1"/>
    </source>
</evidence>
<feature type="transmembrane region" description="Helical" evidence="1">
    <location>
        <begin position="60"/>
        <end position="83"/>
    </location>
</feature>
<dbReference type="Proteomes" id="UP000198825">
    <property type="component" value="Chromosome I"/>
</dbReference>
<keyword evidence="1" id="KW-1133">Transmembrane helix</keyword>
<keyword evidence="1" id="KW-0812">Transmembrane</keyword>
<keyword evidence="3" id="KW-0378">Hydrolase</keyword>
<sequence length="312" mass="32835">MAALLLLVPAVGTTLLRVGAPTDDLGALLASFVPYGLPLYLLALLLLVVALVLSRRRAPVALLTVLVAALTALHVSWVAPFFVPDDRPVVGPSFTVLAQNVYLGRADTERLGEVASGADVVVLSETDRGFLERLQTPGWDARFPYAVGALGGPPSDTTIFSRYPLTDAEPLPGSLATQWVMTVDVPGRSPLRLLGVHPCNPYCAGGAFAGDHAALETAVRDNLSMPLVVAGDLNAIDDHAPLQRLRADGMRSAADLVGAGWVPTWPADRAFPPLLPIDHVLVDDRLTATSLETVRMPGSDHLGLLATLAGTS</sequence>
<gene>
    <name evidence="3" type="ORF">SAMN04488544_0783</name>
</gene>
<dbReference type="Pfam" id="PF03372">
    <property type="entry name" value="Exo_endo_phos"/>
    <property type="match status" value="1"/>
</dbReference>
<keyword evidence="4" id="KW-1185">Reference proteome</keyword>
<dbReference type="GO" id="GO:0004527">
    <property type="term" value="F:exonuclease activity"/>
    <property type="evidence" value="ECO:0007669"/>
    <property type="project" value="UniProtKB-KW"/>
</dbReference>